<dbReference type="HOGENOM" id="CLU_698653_0_0_1"/>
<feature type="compositionally biased region" description="Basic and acidic residues" evidence="1">
    <location>
        <begin position="203"/>
        <end position="214"/>
    </location>
</feature>
<name>L7JW88_TRAHO</name>
<dbReference type="STRING" id="72359.L7JW88"/>
<reference evidence="2 3" key="1">
    <citation type="journal article" date="2012" name="PLoS Pathog.">
        <title>The genome of the obligate intracellular parasite Trachipleistophora hominis: new insights into microsporidian genome dynamics and reductive evolution.</title>
        <authorList>
            <person name="Heinz E."/>
            <person name="Williams T.A."/>
            <person name="Nakjang S."/>
            <person name="Noel C.J."/>
            <person name="Swan D.C."/>
            <person name="Goldberg A.V."/>
            <person name="Harris S.R."/>
            <person name="Weinmaier T."/>
            <person name="Markert S."/>
            <person name="Becher D."/>
            <person name="Bernhardt J."/>
            <person name="Dagan T."/>
            <person name="Hacker C."/>
            <person name="Lucocq J.M."/>
            <person name="Schweder T."/>
            <person name="Rattei T."/>
            <person name="Hall N."/>
            <person name="Hirt R.P."/>
            <person name="Embley T.M."/>
        </authorList>
    </citation>
    <scope>NUCLEOTIDE SEQUENCE [LARGE SCALE GENOMIC DNA]</scope>
</reference>
<dbReference type="EMBL" id="JH993932">
    <property type="protein sequence ID" value="ELQ75728.1"/>
    <property type="molecule type" value="Genomic_DNA"/>
</dbReference>
<dbReference type="InParanoid" id="L7JW88"/>
<feature type="region of interest" description="Disordered" evidence="1">
    <location>
        <begin position="111"/>
        <end position="355"/>
    </location>
</feature>
<dbReference type="OrthoDB" id="10631674at2759"/>
<organism evidence="2 3">
    <name type="scientific">Trachipleistophora hominis</name>
    <name type="common">Microsporidian parasite</name>
    <dbReference type="NCBI Taxonomy" id="72359"/>
    <lineage>
        <taxon>Eukaryota</taxon>
        <taxon>Fungi</taxon>
        <taxon>Fungi incertae sedis</taxon>
        <taxon>Microsporidia</taxon>
        <taxon>Pleistophoridae</taxon>
        <taxon>Trachipleistophora</taxon>
    </lineage>
</organism>
<evidence type="ECO:0000256" key="1">
    <source>
        <dbReference type="SAM" id="MobiDB-lite"/>
    </source>
</evidence>
<evidence type="ECO:0000313" key="3">
    <source>
        <dbReference type="Proteomes" id="UP000011185"/>
    </source>
</evidence>
<feature type="compositionally biased region" description="Basic and acidic residues" evidence="1">
    <location>
        <begin position="122"/>
        <end position="153"/>
    </location>
</feature>
<protein>
    <submittedName>
        <fullName evidence="2">Uncharacterized protein</fullName>
    </submittedName>
</protein>
<keyword evidence="3" id="KW-1185">Reference proteome</keyword>
<sequence>MGLELLNKKGEYFIIDSDLVPKLVDEKPDELWLFIKKRSGTNDISYARMGERCLLYGKNNQLVGKKCSDIGPSVEDNGFSVHIRTGKLKELSDLMWMEDGKIVKEKNRKNVEEQVVDNESQEEAKEDYVTEKFEDGMPVSKENEDGGKGERRNGAKKRGRDDEDEGPERKKAGSRGKKRGRDDDDDEDAGPERKRAGSKGKRKSTDKSDEDTKPGRKRRRRDEDEDEDEDEEPERKKGRIRAKAGNGDEDEGDEKKPRKTTANPKKSTSDKENESPDENGENMGGQVKEAVRKLNKLVKEMEEKNRSKQKLMDDRKRKKESQRSASRERQSNLKSNAKNENEQKPEGEGPLESTANILGNAAGLAVDPTKKLNMALSAAETLKGLLSPSKNKEKE</sequence>
<dbReference type="VEuPathDB" id="MicrosporidiaDB:THOM_1314"/>
<feature type="compositionally biased region" description="Basic and acidic residues" evidence="1">
    <location>
        <begin position="289"/>
        <end position="347"/>
    </location>
</feature>
<proteinExistence type="predicted"/>
<accession>L7JW88</accession>
<feature type="compositionally biased region" description="Acidic residues" evidence="1">
    <location>
        <begin position="223"/>
        <end position="232"/>
    </location>
</feature>
<evidence type="ECO:0000313" key="2">
    <source>
        <dbReference type="EMBL" id="ELQ75728.1"/>
    </source>
</evidence>
<dbReference type="AlphaFoldDB" id="L7JW88"/>
<gene>
    <name evidence="2" type="ORF">THOM_1314</name>
</gene>
<dbReference type="OMA" id="TNCADIG"/>
<dbReference type="Proteomes" id="UP000011185">
    <property type="component" value="Unassembled WGS sequence"/>
</dbReference>